<dbReference type="InterPro" id="IPR023828">
    <property type="entry name" value="Peptidase_S8_Ser-AS"/>
</dbReference>
<evidence type="ECO:0000256" key="3">
    <source>
        <dbReference type="ARBA" id="ARBA00022801"/>
    </source>
</evidence>
<evidence type="ECO:0000256" key="4">
    <source>
        <dbReference type="ARBA" id="ARBA00022825"/>
    </source>
</evidence>
<dbReference type="Pfam" id="PF00082">
    <property type="entry name" value="Peptidase_S8"/>
    <property type="match status" value="1"/>
</dbReference>
<dbReference type="Proteomes" id="UP000199515">
    <property type="component" value="Unassembled WGS sequence"/>
</dbReference>
<dbReference type="AlphaFoldDB" id="A0A1H2VFQ1"/>
<organism evidence="10 11">
    <name type="scientific">Amycolatopsis xylanica</name>
    <dbReference type="NCBI Taxonomy" id="589385"/>
    <lineage>
        <taxon>Bacteria</taxon>
        <taxon>Bacillati</taxon>
        <taxon>Actinomycetota</taxon>
        <taxon>Actinomycetes</taxon>
        <taxon>Pseudonocardiales</taxon>
        <taxon>Pseudonocardiaceae</taxon>
        <taxon>Amycolatopsis</taxon>
    </lineage>
</organism>
<dbReference type="PRINTS" id="PR00723">
    <property type="entry name" value="SUBTILISIN"/>
</dbReference>
<dbReference type="PROSITE" id="PS00136">
    <property type="entry name" value="SUBTILASE_ASP"/>
    <property type="match status" value="1"/>
</dbReference>
<feature type="chain" id="PRO_5011787984" evidence="8">
    <location>
        <begin position="27"/>
        <end position="1073"/>
    </location>
</feature>
<evidence type="ECO:0000313" key="11">
    <source>
        <dbReference type="Proteomes" id="UP000199515"/>
    </source>
</evidence>
<gene>
    <name evidence="10" type="ORF">SAMN05421504_1011211</name>
</gene>
<dbReference type="InterPro" id="IPR036852">
    <property type="entry name" value="Peptidase_S8/S53_dom_sf"/>
</dbReference>
<keyword evidence="4 6" id="KW-0720">Serine protease</keyword>
<feature type="signal peptide" evidence="8">
    <location>
        <begin position="1"/>
        <end position="26"/>
    </location>
</feature>
<dbReference type="PANTHER" id="PTHR43806">
    <property type="entry name" value="PEPTIDASE S8"/>
    <property type="match status" value="1"/>
</dbReference>
<protein>
    <submittedName>
        <fullName evidence="10">Subtilase family protein</fullName>
    </submittedName>
</protein>
<dbReference type="SUPFAM" id="SSF52743">
    <property type="entry name" value="Subtilisin-like"/>
    <property type="match status" value="1"/>
</dbReference>
<dbReference type="PROSITE" id="PS00138">
    <property type="entry name" value="SUBTILASE_SER"/>
    <property type="match status" value="1"/>
</dbReference>
<dbReference type="STRING" id="589385.SAMN05421504_1011211"/>
<proteinExistence type="inferred from homology"/>
<evidence type="ECO:0000259" key="9">
    <source>
        <dbReference type="Pfam" id="PF00082"/>
    </source>
</evidence>
<dbReference type="InterPro" id="IPR000209">
    <property type="entry name" value="Peptidase_S8/S53_dom"/>
</dbReference>
<evidence type="ECO:0000256" key="5">
    <source>
        <dbReference type="PIRSR" id="PIRSR615500-1"/>
    </source>
</evidence>
<evidence type="ECO:0000256" key="1">
    <source>
        <dbReference type="ARBA" id="ARBA00011073"/>
    </source>
</evidence>
<evidence type="ECO:0000256" key="8">
    <source>
        <dbReference type="SAM" id="SignalP"/>
    </source>
</evidence>
<feature type="domain" description="Peptidase S8/S53" evidence="9">
    <location>
        <begin position="206"/>
        <end position="465"/>
    </location>
</feature>
<dbReference type="PROSITE" id="PS51892">
    <property type="entry name" value="SUBTILASE"/>
    <property type="match status" value="1"/>
</dbReference>
<dbReference type="InterPro" id="IPR015500">
    <property type="entry name" value="Peptidase_S8_subtilisin-rel"/>
</dbReference>
<keyword evidence="8" id="KW-0732">Signal</keyword>
<name>A0A1H2VFQ1_9PSEU</name>
<dbReference type="GO" id="GO:0004252">
    <property type="term" value="F:serine-type endopeptidase activity"/>
    <property type="evidence" value="ECO:0007669"/>
    <property type="project" value="UniProtKB-UniRule"/>
</dbReference>
<keyword evidence="2 6" id="KW-0645">Protease</keyword>
<reference evidence="10 11" key="1">
    <citation type="submission" date="2016-10" db="EMBL/GenBank/DDBJ databases">
        <authorList>
            <person name="de Groot N.N."/>
        </authorList>
    </citation>
    <scope>NUCLEOTIDE SEQUENCE [LARGE SCALE GENOMIC DNA]</scope>
    <source>
        <strain evidence="10 11">CPCC 202699</strain>
    </source>
</reference>
<evidence type="ECO:0000313" key="10">
    <source>
        <dbReference type="EMBL" id="SDW67138.1"/>
    </source>
</evidence>
<sequence length="1073" mass="110898">MARKLGIAVLAVAAAAPVVTAPTASAAGREGPVGETVTLISGDRVSLRGDDQAPRIERGPGREKMTFVLERSQGHTYVVPGDATALVGSGKLDRRLFDVTGLLAQGYGDTARDTLPLIVRGADGGRAAARSAGATVTTELPGLGAQALRQAKNRLTELWSRIKGGGVAAFSAGVEQVWLDGKVSASLKESVPQIGAPKAWQAGFTGKDVKVAVLDTGVDGTHPELRGRVAAERNFSDSADAVDRVGHGTHVAATIGGAGSVYKGVAPDSVLLSGKVLGDDGSGPESSIIAGMEWAAEQGARLVNMSLGHPDSPGLDPLEVAIGELSAKHGTLFVVAAGNAGPTAGTLGSPGTADAALSVGAVDKADRIADFSSRGPRADGAIKPDITAPGVGIVAARAAGTSGGTPVDGQHTALNGTSMASPHVAGAAALLAQQHPEWTGQQLKAALMASARPNPALDAYAQGAGRVDVGAAIGQTAYTVPSSVSAGKPEWPHGDDKPVVTPVTYHNPGKTSLTLDLAVDGRFQDDTPAPAGMFTVDKQRIEVPSGGTATVNVTVSTAMTSPDGMYSGRVTATGKGVSVVTPVAVTKEAESYNLTVKYLDRDGKPPAGYTGQAGQVNLPFSENGVATVRVPKGRLSLNSVIETGATATLVAQPALEVNGDTTVVVDARQAKPVRVDLDRREAVARSALVVLIQPRARVLFGTTASSLSQTFTLQMGPSVSQDEMVAQLTGAWAVPDAGGGFDGSPVIYALSWFEAGRLPDGFTRRLRDSDLAEVRPDYRSGPSGFSGTKAWSPSHRGINFGFGTDFPFTPSQATRLEYHNVESNMDWRPSVVYFSGGRETFSSQRGAVVSHKAGHRYEETWNAAVAGPALPPDAKLERTGDTVDVNLPLFSDAPDRFGTRDVTSGETTLYLDGKKVGSTDELGRGKLTLQSGKGHYQLEAKAAQPAAGLSTSVSVKWTFDSAHVPGDKPKALPLQAIRFAPQGLDRDNRAAPGRPTTVPITVQRYGGAGELAGLTVEVSYDDGVTWTAVAVDGRQRVSIAHPGKPGFVSLRAKAFDTKGNGVEQTILRAFALK</sequence>
<comment type="similarity">
    <text evidence="1 6 7">Belongs to the peptidase S8 family.</text>
</comment>
<dbReference type="OrthoDB" id="9795680at2"/>
<feature type="active site" description="Charge relay system" evidence="5 6">
    <location>
        <position position="215"/>
    </location>
</feature>
<dbReference type="EMBL" id="FNON01000001">
    <property type="protein sequence ID" value="SDW67138.1"/>
    <property type="molecule type" value="Genomic_DNA"/>
</dbReference>
<dbReference type="PANTHER" id="PTHR43806:SF11">
    <property type="entry name" value="CEREVISIN-RELATED"/>
    <property type="match status" value="1"/>
</dbReference>
<accession>A0A1H2VFQ1</accession>
<keyword evidence="11" id="KW-1185">Reference proteome</keyword>
<dbReference type="InterPro" id="IPR023827">
    <property type="entry name" value="Peptidase_S8_Asp-AS"/>
</dbReference>
<dbReference type="Gene3D" id="3.40.50.200">
    <property type="entry name" value="Peptidase S8/S53 domain"/>
    <property type="match status" value="1"/>
</dbReference>
<evidence type="ECO:0000256" key="7">
    <source>
        <dbReference type="RuleBase" id="RU003355"/>
    </source>
</evidence>
<dbReference type="RefSeq" id="WP_091287503.1">
    <property type="nucleotide sequence ID" value="NZ_FNON01000001.1"/>
</dbReference>
<evidence type="ECO:0000256" key="2">
    <source>
        <dbReference type="ARBA" id="ARBA00022670"/>
    </source>
</evidence>
<evidence type="ECO:0000256" key="6">
    <source>
        <dbReference type="PROSITE-ProRule" id="PRU01240"/>
    </source>
</evidence>
<dbReference type="GO" id="GO:0006508">
    <property type="term" value="P:proteolysis"/>
    <property type="evidence" value="ECO:0007669"/>
    <property type="project" value="UniProtKB-KW"/>
</dbReference>
<feature type="active site" description="Charge relay system" evidence="5 6">
    <location>
        <position position="247"/>
    </location>
</feature>
<dbReference type="InterPro" id="IPR050131">
    <property type="entry name" value="Peptidase_S8_subtilisin-like"/>
</dbReference>
<keyword evidence="3 6" id="KW-0378">Hydrolase</keyword>
<feature type="active site" description="Charge relay system" evidence="5 6">
    <location>
        <position position="418"/>
    </location>
</feature>